<dbReference type="InterPro" id="IPR003141">
    <property type="entry name" value="Pol/His_phosphatase_N"/>
</dbReference>
<evidence type="ECO:0000313" key="2">
    <source>
        <dbReference type="EMBL" id="NYI68094.1"/>
    </source>
</evidence>
<dbReference type="GO" id="GO:0004534">
    <property type="term" value="F:5'-3' RNA exonuclease activity"/>
    <property type="evidence" value="ECO:0007669"/>
    <property type="project" value="TreeGrafter"/>
</dbReference>
<dbReference type="Gene3D" id="1.10.150.650">
    <property type="match status" value="1"/>
</dbReference>
<keyword evidence="3" id="KW-1185">Reference proteome</keyword>
<dbReference type="SUPFAM" id="SSF89550">
    <property type="entry name" value="PHP domain-like"/>
    <property type="match status" value="1"/>
</dbReference>
<evidence type="ECO:0000313" key="3">
    <source>
        <dbReference type="Proteomes" id="UP000539111"/>
    </source>
</evidence>
<dbReference type="PANTHER" id="PTHR42924:SF3">
    <property type="entry name" value="POLYMERASE_HISTIDINOL PHOSPHATASE N-TERMINAL DOMAIN-CONTAINING PROTEIN"/>
    <property type="match status" value="1"/>
</dbReference>
<gene>
    <name evidence="2" type="ORF">BJY26_002400</name>
</gene>
<protein>
    <recommendedName>
        <fullName evidence="1">Polymerase/histidinol phosphatase N-terminal domain-containing protein</fullName>
    </recommendedName>
</protein>
<dbReference type="CDD" id="cd07438">
    <property type="entry name" value="PHP_HisPPase_AMP"/>
    <property type="match status" value="1"/>
</dbReference>
<accession>A0A7Z0D3A5</accession>
<dbReference type="Gene3D" id="3.20.20.140">
    <property type="entry name" value="Metal-dependent hydrolases"/>
    <property type="match status" value="1"/>
</dbReference>
<reference evidence="2 3" key="1">
    <citation type="submission" date="2020-07" db="EMBL/GenBank/DDBJ databases">
        <title>Sequencing the genomes of 1000 actinobacteria strains.</title>
        <authorList>
            <person name="Klenk H.-P."/>
        </authorList>
    </citation>
    <scope>NUCLEOTIDE SEQUENCE [LARGE SCALE GENOMIC DNA]</scope>
    <source>
        <strain evidence="2 3">DSM 26341</strain>
    </source>
</reference>
<proteinExistence type="predicted"/>
<dbReference type="PANTHER" id="PTHR42924">
    <property type="entry name" value="EXONUCLEASE"/>
    <property type="match status" value="1"/>
</dbReference>
<evidence type="ECO:0000259" key="1">
    <source>
        <dbReference type="SMART" id="SM00481"/>
    </source>
</evidence>
<dbReference type="InterPro" id="IPR052018">
    <property type="entry name" value="PHP_domain"/>
</dbReference>
<dbReference type="Proteomes" id="UP000539111">
    <property type="component" value="Unassembled WGS sequence"/>
</dbReference>
<sequence>MRHRLGTMMIDLHTHSVFSDGTQPPAGVMESAAEAGIDVVALTDHDTTAGWTEAAERAVRLGLTFVPGMEVSCTSGGISVHLLSYLHDPADPGLVAEVNKARDSRRHRAHAIVDKLAVDFPITWDDVRARLSPGAAVGRPHIADALIEVGVVTDRTEAFADILHPRGRYYATHYAVEAVTAVRLVRAAGGVPVMAHPRARSRGRVVSEDVLEEMIGAGLRGLEIDHRDNPEPERVRLREIAAAHDLIVTGSSDYHGTGKANVLGENTTTPAALAAIEAEGSGTGVVRP</sequence>
<dbReference type="InterPro" id="IPR016195">
    <property type="entry name" value="Pol/histidinol_Pase-like"/>
</dbReference>
<dbReference type="GO" id="GO:0035312">
    <property type="term" value="F:5'-3' DNA exonuclease activity"/>
    <property type="evidence" value="ECO:0007669"/>
    <property type="project" value="TreeGrafter"/>
</dbReference>
<name>A0A7Z0D3A5_9MICO</name>
<organism evidence="2 3">
    <name type="scientific">Spelaeicoccus albus</name>
    <dbReference type="NCBI Taxonomy" id="1280376"/>
    <lineage>
        <taxon>Bacteria</taxon>
        <taxon>Bacillati</taxon>
        <taxon>Actinomycetota</taxon>
        <taxon>Actinomycetes</taxon>
        <taxon>Micrococcales</taxon>
        <taxon>Brevibacteriaceae</taxon>
        <taxon>Spelaeicoccus</taxon>
    </lineage>
</organism>
<comment type="caution">
    <text evidence="2">The sequence shown here is derived from an EMBL/GenBank/DDBJ whole genome shotgun (WGS) entry which is preliminary data.</text>
</comment>
<dbReference type="AlphaFoldDB" id="A0A7Z0D3A5"/>
<feature type="domain" description="Polymerase/histidinol phosphatase N-terminal" evidence="1">
    <location>
        <begin position="10"/>
        <end position="75"/>
    </location>
</feature>
<dbReference type="Pfam" id="PF02811">
    <property type="entry name" value="PHP"/>
    <property type="match status" value="1"/>
</dbReference>
<dbReference type="InterPro" id="IPR004013">
    <property type="entry name" value="PHP_dom"/>
</dbReference>
<dbReference type="EMBL" id="JACBZP010000001">
    <property type="protein sequence ID" value="NYI68094.1"/>
    <property type="molecule type" value="Genomic_DNA"/>
</dbReference>
<dbReference type="SMART" id="SM00481">
    <property type="entry name" value="POLIIIAc"/>
    <property type="match status" value="1"/>
</dbReference>